<gene>
    <name evidence="1" type="ORF">C8Q69DRAFT_107404</name>
</gene>
<evidence type="ECO:0000313" key="1">
    <source>
        <dbReference type="EMBL" id="RWQ92236.1"/>
    </source>
</evidence>
<dbReference type="VEuPathDB" id="FungiDB:C8Q69DRAFT_107404"/>
<dbReference type="Proteomes" id="UP000283841">
    <property type="component" value="Unassembled WGS sequence"/>
</dbReference>
<dbReference type="RefSeq" id="XP_028481881.1">
    <property type="nucleotide sequence ID" value="XM_028625083.1"/>
</dbReference>
<sequence>MIYPHFPDGILLKKHVGRIIRVQGVQYQLERLMAEKYDHHLVQRVALFEAKKSDTQETAVVKFRFQMDPDAILETDREAVLIMALNWFRAEAGCLQACETRDHRTPKFYGKEELVQGSQDLYPGGYMHVIAMSKVPGSPVTTFSRFTRREIETIRKQLAEILEYTRQKGCHYILPNKEDLFFDRTSMHTALVGFAGLALDDNSNIDPITESSFEVTAFGLESLPHGRR</sequence>
<comment type="caution">
    <text evidence="1">The sequence shown here is derived from an EMBL/GenBank/DDBJ whole genome shotgun (WGS) entry which is preliminary data.</text>
</comment>
<keyword evidence="2" id="KW-1185">Reference proteome</keyword>
<accession>A0A443HKG7</accession>
<organism evidence="1 2">
    <name type="scientific">Byssochlamys spectabilis</name>
    <name type="common">Paecilomyces variotii</name>
    <dbReference type="NCBI Taxonomy" id="264951"/>
    <lineage>
        <taxon>Eukaryota</taxon>
        <taxon>Fungi</taxon>
        <taxon>Dikarya</taxon>
        <taxon>Ascomycota</taxon>
        <taxon>Pezizomycotina</taxon>
        <taxon>Eurotiomycetes</taxon>
        <taxon>Eurotiomycetidae</taxon>
        <taxon>Eurotiales</taxon>
        <taxon>Thermoascaceae</taxon>
        <taxon>Paecilomyces</taxon>
    </lineage>
</organism>
<reference evidence="1 2" key="1">
    <citation type="journal article" date="2018" name="Front. Microbiol.">
        <title>Genomic and genetic insights into a cosmopolitan fungus, Paecilomyces variotii (Eurotiales).</title>
        <authorList>
            <person name="Urquhart A.S."/>
            <person name="Mondo S.J."/>
            <person name="Makela M.R."/>
            <person name="Hane J.K."/>
            <person name="Wiebenga A."/>
            <person name="He G."/>
            <person name="Mihaltcheva S."/>
            <person name="Pangilinan J."/>
            <person name="Lipzen A."/>
            <person name="Barry K."/>
            <person name="de Vries R.P."/>
            <person name="Grigoriev I.V."/>
            <person name="Idnurm A."/>
        </authorList>
    </citation>
    <scope>NUCLEOTIDE SEQUENCE [LARGE SCALE GENOMIC DNA]</scope>
    <source>
        <strain evidence="1 2">CBS 101075</strain>
    </source>
</reference>
<evidence type="ECO:0000313" key="2">
    <source>
        <dbReference type="Proteomes" id="UP000283841"/>
    </source>
</evidence>
<name>A0A443HKG7_BYSSP</name>
<dbReference type="EMBL" id="RCNU01000014">
    <property type="protein sequence ID" value="RWQ92236.1"/>
    <property type="molecule type" value="Genomic_DNA"/>
</dbReference>
<proteinExistence type="predicted"/>
<protein>
    <submittedName>
        <fullName evidence="1">Uncharacterized protein</fullName>
    </submittedName>
</protein>
<dbReference type="AlphaFoldDB" id="A0A443HKG7"/>
<dbReference type="GeneID" id="39594360"/>